<dbReference type="SMART" id="SM00327">
    <property type="entry name" value="VWA"/>
    <property type="match status" value="1"/>
</dbReference>
<keyword evidence="4" id="KW-1185">Reference proteome</keyword>
<dbReference type="InterPro" id="IPR002035">
    <property type="entry name" value="VWF_A"/>
</dbReference>
<dbReference type="Proteomes" id="UP000807371">
    <property type="component" value="Unassembled WGS sequence"/>
</dbReference>
<feature type="region of interest" description="Disordered" evidence="1">
    <location>
        <begin position="412"/>
        <end position="436"/>
    </location>
</feature>
<dbReference type="RefSeq" id="WP_197988859.1">
    <property type="nucleotide sequence ID" value="NZ_JACYXC010000001.1"/>
</dbReference>
<feature type="region of interest" description="Disordered" evidence="1">
    <location>
        <begin position="107"/>
        <end position="133"/>
    </location>
</feature>
<feature type="domain" description="VWFA" evidence="2">
    <location>
        <begin position="301"/>
        <end position="487"/>
    </location>
</feature>
<dbReference type="Pfam" id="PF13519">
    <property type="entry name" value="VWA_2"/>
    <property type="match status" value="1"/>
</dbReference>
<evidence type="ECO:0000313" key="3">
    <source>
        <dbReference type="EMBL" id="MBH5335282.1"/>
    </source>
</evidence>
<accession>A0ABS0NJJ6</accession>
<feature type="compositionally biased region" description="Basic and acidic residues" evidence="1">
    <location>
        <begin position="413"/>
        <end position="436"/>
    </location>
</feature>
<gene>
    <name evidence="3" type="ORF">IHE55_10960</name>
</gene>
<evidence type="ECO:0000313" key="4">
    <source>
        <dbReference type="Proteomes" id="UP000807371"/>
    </source>
</evidence>
<comment type="caution">
    <text evidence="3">The sequence shown here is derived from an EMBL/GenBank/DDBJ whole genome shotgun (WGS) entry which is preliminary data.</text>
</comment>
<organism evidence="3 4">
    <name type="scientific">Streptomyces pactum</name>
    <dbReference type="NCBI Taxonomy" id="68249"/>
    <lineage>
        <taxon>Bacteria</taxon>
        <taxon>Bacillati</taxon>
        <taxon>Actinomycetota</taxon>
        <taxon>Actinomycetes</taxon>
        <taxon>Kitasatosporales</taxon>
        <taxon>Streptomycetaceae</taxon>
        <taxon>Streptomyces</taxon>
    </lineage>
</organism>
<dbReference type="EMBL" id="JACYXC010000001">
    <property type="protein sequence ID" value="MBH5335282.1"/>
    <property type="molecule type" value="Genomic_DNA"/>
</dbReference>
<protein>
    <submittedName>
        <fullName evidence="3">VWA domain-containing protein</fullName>
    </submittedName>
</protein>
<proteinExistence type="predicted"/>
<dbReference type="InterPro" id="IPR036465">
    <property type="entry name" value="vWFA_dom_sf"/>
</dbReference>
<evidence type="ECO:0000256" key="1">
    <source>
        <dbReference type="SAM" id="MobiDB-lite"/>
    </source>
</evidence>
<sequence>MGPQPDLVALGSSAELGRIQERVGRTGGPARVTALGPTGYSPLVLAVPAKLADAMREAGARRTGSTWPELLAALDEAAPDLPLLRPDPASSETGLLHTVGLYRAGHDGPWSGSADDDDAEHAERQVDDRHPLQRDADTLLCEQYTGDAGLPPPGEAAALVSEKAVADHNLGRRPHSSCDNNKPLDDSDRLLAYYPAGVPALDLPLAEVRWDGAPDAPDRTRRTAAVSRFHAWLTHGGSRHLLDGLVRGVDPGQRPAPPQGQAWADPDSGVLEDVEVVARPPGGPEADAAAAAYAETLRPGQVLFLVDNSGSLATGGKLGTVGRALSRALKTLGPEDRYGLWSYPGSADGPETPRVVVAPGTRGDDQAAARTWLAALSPDRVVPRGAAVYEVLDRAVAAMKGEDHPLIVLVTDGDDRPRGDPDRDDHLAWEQTRDEEGTPPVLVLSVRDAGCSEAVIQRLAFGGEDFCVSGRPEEAARQLAERISDHVQGGGTR</sequence>
<evidence type="ECO:0000259" key="2">
    <source>
        <dbReference type="PROSITE" id="PS50234"/>
    </source>
</evidence>
<feature type="compositionally biased region" description="Basic and acidic residues" evidence="1">
    <location>
        <begin position="121"/>
        <end position="133"/>
    </location>
</feature>
<dbReference type="Gene3D" id="3.40.50.410">
    <property type="entry name" value="von Willebrand factor, type A domain"/>
    <property type="match status" value="1"/>
</dbReference>
<dbReference type="SUPFAM" id="SSF53300">
    <property type="entry name" value="vWA-like"/>
    <property type="match status" value="1"/>
</dbReference>
<dbReference type="PROSITE" id="PS50234">
    <property type="entry name" value="VWFA"/>
    <property type="match status" value="1"/>
</dbReference>
<reference evidence="3 4" key="1">
    <citation type="submission" date="2020-09" db="EMBL/GenBank/DDBJ databases">
        <title>Biosynthesis of the nuclear factor of activated T cells inhibitor NFAT-133 and its congeners in Streptomyces pactum.</title>
        <authorList>
            <person name="Zhou W."/>
            <person name="Posri P."/>
            <person name="Abugrain M.E."/>
            <person name="Weisberg A.J."/>
            <person name="Chang J.H."/>
            <person name="Mahmud T."/>
        </authorList>
    </citation>
    <scope>NUCLEOTIDE SEQUENCE [LARGE SCALE GENOMIC DNA]</scope>
    <source>
        <strain evidence="3 4">ATCC 27456</strain>
    </source>
</reference>
<name>A0ABS0NJJ6_9ACTN</name>